<dbReference type="Proteomes" id="UP000027471">
    <property type="component" value="Unassembled WGS sequence"/>
</dbReference>
<feature type="active site" description="Proton donor/acceptor" evidence="9">
    <location>
        <position position="147"/>
    </location>
</feature>
<keyword evidence="4 9" id="KW-0479">Metal-binding</keyword>
<comment type="subunit">
    <text evidence="9">Homodimer.</text>
</comment>
<gene>
    <name evidence="9" type="primary">ackA</name>
    <name evidence="11" type="ORF">DT23_18165</name>
</gene>
<dbReference type="InterPro" id="IPR043129">
    <property type="entry name" value="ATPase_NBD"/>
</dbReference>
<reference evidence="11 12" key="1">
    <citation type="journal article" date="2015" name="Antonie Van Leeuwenhoek">
        <title>Thioclava indica sp. nov., isolated from surface seawater of the Indian Ocean.</title>
        <authorList>
            <person name="Liu Y."/>
            <person name="Lai Q."/>
            <person name="Du J."/>
            <person name="Xu H."/>
            <person name="Jiang L."/>
            <person name="Shao Z."/>
        </authorList>
    </citation>
    <scope>NUCLEOTIDE SEQUENCE [LARGE SCALE GENOMIC DNA]</scope>
    <source>
        <strain evidence="11 12">DT23-4</strain>
    </source>
</reference>
<dbReference type="GO" id="GO:0005524">
    <property type="term" value="F:ATP binding"/>
    <property type="evidence" value="ECO:0007669"/>
    <property type="project" value="UniProtKB-KW"/>
</dbReference>
<dbReference type="AlphaFoldDB" id="A0A074JZH6"/>
<feature type="binding site" evidence="9">
    <location>
        <position position="376"/>
    </location>
    <ligand>
        <name>Mg(2+)</name>
        <dbReference type="ChEBI" id="CHEBI:18420"/>
    </ligand>
</feature>
<feature type="binding site" evidence="9">
    <location>
        <position position="90"/>
    </location>
    <ligand>
        <name>substrate</name>
    </ligand>
</feature>
<evidence type="ECO:0000256" key="1">
    <source>
        <dbReference type="ARBA" id="ARBA00008748"/>
    </source>
</evidence>
<dbReference type="EMBL" id="AUNB01000058">
    <property type="protein sequence ID" value="KEO54742.1"/>
    <property type="molecule type" value="Genomic_DNA"/>
</dbReference>
<comment type="subcellular location">
    <subcellularLocation>
        <location evidence="9">Cytoplasm</location>
    </subcellularLocation>
</comment>
<evidence type="ECO:0000256" key="9">
    <source>
        <dbReference type="HAMAP-Rule" id="MF_00020"/>
    </source>
</evidence>
<dbReference type="PRINTS" id="PR00471">
    <property type="entry name" value="ACETATEKNASE"/>
</dbReference>
<keyword evidence="5 9" id="KW-0547">Nucleotide-binding</keyword>
<comment type="similarity">
    <text evidence="1 9 10">Belongs to the acetokinase family.</text>
</comment>
<keyword evidence="8 9" id="KW-0460">Magnesium</keyword>
<keyword evidence="12" id="KW-1185">Reference proteome</keyword>
<dbReference type="PROSITE" id="PS01075">
    <property type="entry name" value="ACETATE_KINASE_1"/>
    <property type="match status" value="1"/>
</dbReference>
<dbReference type="STRING" id="1353528.DT23_18165"/>
<feature type="binding site" evidence="9">
    <location>
        <position position="16"/>
    </location>
    <ligand>
        <name>ATP</name>
        <dbReference type="ChEBI" id="CHEBI:30616"/>
    </ligand>
</feature>
<evidence type="ECO:0000313" key="12">
    <source>
        <dbReference type="Proteomes" id="UP000027471"/>
    </source>
</evidence>
<proteinExistence type="inferred from homology"/>
<dbReference type="EC" id="2.7.2.1" evidence="9"/>
<dbReference type="InterPro" id="IPR004372">
    <property type="entry name" value="Ac/propionate_kinase"/>
</dbReference>
<dbReference type="InterPro" id="IPR000890">
    <property type="entry name" value="Aliphatic_acid_kin_short-chain"/>
</dbReference>
<evidence type="ECO:0000256" key="5">
    <source>
        <dbReference type="ARBA" id="ARBA00022741"/>
    </source>
</evidence>
<feature type="site" description="Transition state stabilizer" evidence="9">
    <location>
        <position position="178"/>
    </location>
</feature>
<keyword evidence="6 9" id="KW-0418">Kinase</keyword>
<evidence type="ECO:0000256" key="6">
    <source>
        <dbReference type="ARBA" id="ARBA00022777"/>
    </source>
</evidence>
<dbReference type="PIRSF" id="PIRSF000722">
    <property type="entry name" value="Acetate_prop_kin"/>
    <property type="match status" value="1"/>
</dbReference>
<protein>
    <recommendedName>
        <fullName evidence="9">Acetate kinase</fullName>
        <ecNumber evidence="9">2.7.2.1</ecNumber>
    </recommendedName>
    <alternativeName>
        <fullName evidence="9">Acetokinase</fullName>
    </alternativeName>
</protein>
<evidence type="ECO:0000256" key="10">
    <source>
        <dbReference type="RuleBase" id="RU003835"/>
    </source>
</evidence>
<evidence type="ECO:0000313" key="11">
    <source>
        <dbReference type="EMBL" id="KEO54742.1"/>
    </source>
</evidence>
<dbReference type="eggNOG" id="COG0282">
    <property type="taxonomic scope" value="Bacteria"/>
</dbReference>
<feature type="site" description="Transition state stabilizer" evidence="9">
    <location>
        <position position="238"/>
    </location>
</feature>
<accession>A0A074JZH6</accession>
<keyword evidence="2 9" id="KW-0963">Cytoplasm</keyword>
<dbReference type="OrthoDB" id="9802453at2"/>
<dbReference type="NCBIfam" id="TIGR00016">
    <property type="entry name" value="ackA"/>
    <property type="match status" value="1"/>
</dbReference>
<dbReference type="UniPathway" id="UPA00340">
    <property type="reaction ID" value="UER00458"/>
</dbReference>
<dbReference type="HAMAP" id="MF_00020">
    <property type="entry name" value="Acetate_kinase"/>
    <property type="match status" value="1"/>
</dbReference>
<comment type="cofactor">
    <cofactor evidence="9">
        <name>Mg(2+)</name>
        <dbReference type="ChEBI" id="CHEBI:18420"/>
    </cofactor>
    <cofactor evidence="9">
        <name>Mn(2+)</name>
        <dbReference type="ChEBI" id="CHEBI:29035"/>
    </cofactor>
    <text evidence="9">Mg(2+). Can also accept Mn(2+).</text>
</comment>
<dbReference type="InterPro" id="IPR023865">
    <property type="entry name" value="Aliphatic_acid_kinase_CS"/>
</dbReference>
<sequence>MSDVILTLNAGSTSLKFSLFSVGSDGVDPTPLADGDADGLGDRPHLKITAASGGIDTALDAGGYEAVLARVLDWIETHDSGMTLIGAGHRIVHGGPEFAAPVRLSKAITRKLAALNPLAPLHQPHNLVPVRVLGASHPHLPQVACFDTGFHASNAPLTTRYAIPREMHDAGIRRYGFHGLSYEYIASTLPGYLGGKADGRVVVAHLGGGASMCAIHKGRSVASSMGFSAIDGLVMATRSGAIDPGVLLYLMSERDMNEAALSDLLYRRSGLLGVSGVSGDMRALLASPTSEAREAVDLFIYRIGRELGSLVAALGGLDALIFTGGIGEHAAPVRAGVCEGANWLGIGLDEAANRSDGPRISDADSAVPVFVIPTNEDLMIARHTLHVLRVQAEGHTEPKI</sequence>
<comment type="catalytic activity">
    <reaction evidence="9">
        <text>acetate + ATP = acetyl phosphate + ADP</text>
        <dbReference type="Rhea" id="RHEA:11352"/>
        <dbReference type="ChEBI" id="CHEBI:22191"/>
        <dbReference type="ChEBI" id="CHEBI:30089"/>
        <dbReference type="ChEBI" id="CHEBI:30616"/>
        <dbReference type="ChEBI" id="CHEBI:456216"/>
        <dbReference type="EC" id="2.7.2.1"/>
    </reaction>
</comment>
<evidence type="ECO:0000256" key="2">
    <source>
        <dbReference type="ARBA" id="ARBA00022490"/>
    </source>
</evidence>
<comment type="function">
    <text evidence="9">Catalyzes the formation of acetyl phosphate from acetate and ATP. Can also catalyze the reverse reaction.</text>
</comment>
<evidence type="ECO:0000256" key="4">
    <source>
        <dbReference type="ARBA" id="ARBA00022723"/>
    </source>
</evidence>
<feature type="binding site" evidence="9">
    <location>
        <begin position="205"/>
        <end position="209"/>
    </location>
    <ligand>
        <name>ATP</name>
        <dbReference type="ChEBI" id="CHEBI:30616"/>
    </ligand>
</feature>
<dbReference type="PANTHER" id="PTHR21060">
    <property type="entry name" value="ACETATE KINASE"/>
    <property type="match status" value="1"/>
</dbReference>
<dbReference type="GO" id="GO:0000287">
    <property type="term" value="F:magnesium ion binding"/>
    <property type="evidence" value="ECO:0007669"/>
    <property type="project" value="UniProtKB-UniRule"/>
</dbReference>
<evidence type="ECO:0000256" key="3">
    <source>
        <dbReference type="ARBA" id="ARBA00022679"/>
    </source>
</evidence>
<dbReference type="Gene3D" id="3.30.420.40">
    <property type="match status" value="2"/>
</dbReference>
<dbReference type="GO" id="GO:0008776">
    <property type="term" value="F:acetate kinase activity"/>
    <property type="evidence" value="ECO:0007669"/>
    <property type="project" value="UniProtKB-UniRule"/>
</dbReference>
<dbReference type="GO" id="GO:0006085">
    <property type="term" value="P:acetyl-CoA biosynthetic process"/>
    <property type="evidence" value="ECO:0007669"/>
    <property type="project" value="UniProtKB-UniRule"/>
</dbReference>
<comment type="caution">
    <text evidence="11">The sequence shown here is derived from an EMBL/GenBank/DDBJ whole genome shotgun (WGS) entry which is preliminary data.</text>
</comment>
<keyword evidence="3 9" id="KW-0808">Transferase</keyword>
<organism evidence="11 12">
    <name type="scientific">Thioclava indica</name>
    <dbReference type="NCBI Taxonomy" id="1353528"/>
    <lineage>
        <taxon>Bacteria</taxon>
        <taxon>Pseudomonadati</taxon>
        <taxon>Pseudomonadota</taxon>
        <taxon>Alphaproteobacteria</taxon>
        <taxon>Rhodobacterales</taxon>
        <taxon>Paracoccaceae</taxon>
        <taxon>Thioclava</taxon>
    </lineage>
</organism>
<name>A0A074JZH6_9RHOB</name>
<comment type="pathway">
    <text evidence="9">Metabolic intermediate biosynthesis; acetyl-CoA biosynthesis; acetyl-CoA from acetate: step 1/2.</text>
</comment>
<feature type="binding site" evidence="9">
    <location>
        <position position="9"/>
    </location>
    <ligand>
        <name>Mg(2+)</name>
        <dbReference type="ChEBI" id="CHEBI:18420"/>
    </ligand>
</feature>
<dbReference type="GO" id="GO:0005829">
    <property type="term" value="C:cytosol"/>
    <property type="evidence" value="ECO:0007669"/>
    <property type="project" value="TreeGrafter"/>
</dbReference>
<keyword evidence="7 9" id="KW-0067">ATP-binding</keyword>
<evidence type="ECO:0000256" key="8">
    <source>
        <dbReference type="ARBA" id="ARBA00022842"/>
    </source>
</evidence>
<dbReference type="GO" id="GO:0006083">
    <property type="term" value="P:acetate metabolic process"/>
    <property type="evidence" value="ECO:0007669"/>
    <property type="project" value="TreeGrafter"/>
</dbReference>
<dbReference type="Pfam" id="PF00871">
    <property type="entry name" value="Acetate_kinase"/>
    <property type="match status" value="1"/>
</dbReference>
<dbReference type="PANTHER" id="PTHR21060:SF21">
    <property type="entry name" value="ACETATE KINASE"/>
    <property type="match status" value="1"/>
</dbReference>
<dbReference type="SUPFAM" id="SSF53067">
    <property type="entry name" value="Actin-like ATPase domain"/>
    <property type="match status" value="2"/>
</dbReference>
<evidence type="ECO:0000256" key="7">
    <source>
        <dbReference type="ARBA" id="ARBA00022840"/>
    </source>
</evidence>
<feature type="binding site" evidence="9">
    <location>
        <begin position="325"/>
        <end position="329"/>
    </location>
    <ligand>
        <name>ATP</name>
        <dbReference type="ChEBI" id="CHEBI:30616"/>
    </ligand>
</feature>
<dbReference type="RefSeq" id="WP_038132480.1">
    <property type="nucleotide sequence ID" value="NZ_AUNB01000058.1"/>
</dbReference>
<feature type="binding site" evidence="9">
    <location>
        <begin position="280"/>
        <end position="282"/>
    </location>
    <ligand>
        <name>ATP</name>
        <dbReference type="ChEBI" id="CHEBI:30616"/>
    </ligand>
</feature>
<dbReference type="PROSITE" id="PS01076">
    <property type="entry name" value="ACETATE_KINASE_2"/>
    <property type="match status" value="1"/>
</dbReference>